<evidence type="ECO:0000313" key="2">
    <source>
        <dbReference type="Proteomes" id="UP000807115"/>
    </source>
</evidence>
<evidence type="ECO:0000313" key="1">
    <source>
        <dbReference type="EMBL" id="KAG0543972.1"/>
    </source>
</evidence>
<reference evidence="1" key="1">
    <citation type="journal article" date="2019" name="BMC Genomics">
        <title>A new reference genome for Sorghum bicolor reveals high levels of sequence similarity between sweet and grain genotypes: implications for the genetics of sugar metabolism.</title>
        <authorList>
            <person name="Cooper E.A."/>
            <person name="Brenton Z.W."/>
            <person name="Flinn B.S."/>
            <person name="Jenkins J."/>
            <person name="Shu S."/>
            <person name="Flowers D."/>
            <person name="Luo F."/>
            <person name="Wang Y."/>
            <person name="Xia P."/>
            <person name="Barry K."/>
            <person name="Daum C."/>
            <person name="Lipzen A."/>
            <person name="Yoshinaga Y."/>
            <person name="Schmutz J."/>
            <person name="Saski C."/>
            <person name="Vermerris W."/>
            <person name="Kresovich S."/>
        </authorList>
    </citation>
    <scope>NUCLEOTIDE SEQUENCE</scope>
</reference>
<accession>A0A921UTI0</accession>
<dbReference type="AlphaFoldDB" id="A0A921UTI0"/>
<comment type="caution">
    <text evidence="1">The sequence shown here is derived from an EMBL/GenBank/DDBJ whole genome shotgun (WGS) entry which is preliminary data.</text>
</comment>
<sequence length="112" mass="13097">MPWALRYGSLTSIVESIVWPHDRLMAMEGPVSFCHGRLQLLSKLYPAGFWKSRDLGVVLQKYESSLCSKVSCCSRSLLDPLSRAYEKSQQTCVLLHYMWSLLRWWKTKIYHI</sequence>
<dbReference type="Proteomes" id="UP000807115">
    <property type="component" value="Chromosome 2"/>
</dbReference>
<reference evidence="1" key="2">
    <citation type="submission" date="2020-10" db="EMBL/GenBank/DDBJ databases">
        <authorList>
            <person name="Cooper E.A."/>
            <person name="Brenton Z.W."/>
            <person name="Flinn B.S."/>
            <person name="Jenkins J."/>
            <person name="Shu S."/>
            <person name="Flowers D."/>
            <person name="Luo F."/>
            <person name="Wang Y."/>
            <person name="Xia P."/>
            <person name="Barry K."/>
            <person name="Daum C."/>
            <person name="Lipzen A."/>
            <person name="Yoshinaga Y."/>
            <person name="Schmutz J."/>
            <person name="Saski C."/>
            <person name="Vermerris W."/>
            <person name="Kresovich S."/>
        </authorList>
    </citation>
    <scope>NUCLEOTIDE SEQUENCE</scope>
</reference>
<dbReference type="EMBL" id="CM027681">
    <property type="protein sequence ID" value="KAG0543972.1"/>
    <property type="molecule type" value="Genomic_DNA"/>
</dbReference>
<proteinExistence type="predicted"/>
<name>A0A921UTI0_SORBI</name>
<organism evidence="1 2">
    <name type="scientific">Sorghum bicolor</name>
    <name type="common">Sorghum</name>
    <name type="synonym">Sorghum vulgare</name>
    <dbReference type="NCBI Taxonomy" id="4558"/>
    <lineage>
        <taxon>Eukaryota</taxon>
        <taxon>Viridiplantae</taxon>
        <taxon>Streptophyta</taxon>
        <taxon>Embryophyta</taxon>
        <taxon>Tracheophyta</taxon>
        <taxon>Spermatophyta</taxon>
        <taxon>Magnoliopsida</taxon>
        <taxon>Liliopsida</taxon>
        <taxon>Poales</taxon>
        <taxon>Poaceae</taxon>
        <taxon>PACMAD clade</taxon>
        <taxon>Panicoideae</taxon>
        <taxon>Andropogonodae</taxon>
        <taxon>Andropogoneae</taxon>
        <taxon>Sorghinae</taxon>
        <taxon>Sorghum</taxon>
    </lineage>
</organism>
<protein>
    <submittedName>
        <fullName evidence="1">Uncharacterized protein</fullName>
    </submittedName>
</protein>
<gene>
    <name evidence="1" type="ORF">BDA96_02G235200</name>
</gene>